<dbReference type="OrthoDB" id="9808843at2"/>
<reference evidence="6 7" key="1">
    <citation type="submission" date="2019-10" db="EMBL/GenBank/DDBJ databases">
        <title>Comparative genomics of sulfur disproportionating microorganisms.</title>
        <authorList>
            <person name="Ward L.M."/>
            <person name="Bertran E."/>
            <person name="Johnston D."/>
        </authorList>
    </citation>
    <scope>NUCLEOTIDE SEQUENCE [LARGE SCALE GENOMIC DNA]</scope>
    <source>
        <strain evidence="6 7">DSM 14055</strain>
    </source>
</reference>
<evidence type="ECO:0000256" key="2">
    <source>
        <dbReference type="ARBA" id="ARBA00022553"/>
    </source>
</evidence>
<evidence type="ECO:0000256" key="1">
    <source>
        <dbReference type="ARBA" id="ARBA00018672"/>
    </source>
</evidence>
<evidence type="ECO:0000259" key="5">
    <source>
        <dbReference type="PROSITE" id="PS50110"/>
    </source>
</evidence>
<evidence type="ECO:0000256" key="4">
    <source>
        <dbReference type="PROSITE-ProRule" id="PRU00169"/>
    </source>
</evidence>
<dbReference type="Proteomes" id="UP000441717">
    <property type="component" value="Unassembled WGS sequence"/>
</dbReference>
<dbReference type="Gene3D" id="3.40.50.2300">
    <property type="match status" value="1"/>
</dbReference>
<dbReference type="SUPFAM" id="SSF52172">
    <property type="entry name" value="CheY-like"/>
    <property type="match status" value="1"/>
</dbReference>
<protein>
    <recommendedName>
        <fullName evidence="1">Stage 0 sporulation protein A homolog</fullName>
    </recommendedName>
</protein>
<name>A0A6N7IR70_9FIRM</name>
<dbReference type="InterPro" id="IPR011006">
    <property type="entry name" value="CheY-like_superfamily"/>
</dbReference>
<dbReference type="InterPro" id="IPR050595">
    <property type="entry name" value="Bact_response_regulator"/>
</dbReference>
<feature type="domain" description="Response regulatory" evidence="5">
    <location>
        <begin position="7"/>
        <end position="121"/>
    </location>
</feature>
<keyword evidence="2 4" id="KW-0597">Phosphoprotein</keyword>
<dbReference type="GO" id="GO:0000160">
    <property type="term" value="P:phosphorelay signal transduction system"/>
    <property type="evidence" value="ECO:0007669"/>
    <property type="project" value="InterPro"/>
</dbReference>
<evidence type="ECO:0000313" key="7">
    <source>
        <dbReference type="Proteomes" id="UP000441717"/>
    </source>
</evidence>
<dbReference type="PANTHER" id="PTHR44591">
    <property type="entry name" value="STRESS RESPONSE REGULATOR PROTEIN 1"/>
    <property type="match status" value="1"/>
</dbReference>
<feature type="modified residue" description="4-aspartylphosphate" evidence="4">
    <location>
        <position position="56"/>
    </location>
</feature>
<dbReference type="AlphaFoldDB" id="A0A6N7IR70"/>
<evidence type="ECO:0000256" key="3">
    <source>
        <dbReference type="ARBA" id="ARBA00024867"/>
    </source>
</evidence>
<accession>A0A6N7IR70</accession>
<evidence type="ECO:0000313" key="6">
    <source>
        <dbReference type="EMBL" id="MQL52605.1"/>
    </source>
</evidence>
<comment type="caution">
    <text evidence="6">The sequence shown here is derived from an EMBL/GenBank/DDBJ whole genome shotgun (WGS) entry which is preliminary data.</text>
</comment>
<comment type="function">
    <text evidence="3">May play the central regulatory role in sporulation. It may be an element of the effector pathway responsible for the activation of sporulation genes in response to nutritional stress. Spo0A may act in concert with spo0H (a sigma factor) to control the expression of some genes that are critical to the sporulation process.</text>
</comment>
<dbReference type="EMBL" id="WHYR01000025">
    <property type="protein sequence ID" value="MQL52605.1"/>
    <property type="molecule type" value="Genomic_DNA"/>
</dbReference>
<dbReference type="Pfam" id="PF00072">
    <property type="entry name" value="Response_reg"/>
    <property type="match status" value="1"/>
</dbReference>
<dbReference type="CDD" id="cd00156">
    <property type="entry name" value="REC"/>
    <property type="match status" value="1"/>
</dbReference>
<sequence length="136" mass="15582">MRRDCLDVLVVDDQPGVRYLLDILVKEAGHRVHTAENGLEAIEKVRQIRPHLIFMDVRMPLMGGLEALGRIKRIVPEAEVIIMTAYISDETVNQALQKGALCCMAKPFDIEKVKNLLRDFAWQRDREYFLAGSYVI</sequence>
<dbReference type="InterPro" id="IPR001789">
    <property type="entry name" value="Sig_transdc_resp-reg_receiver"/>
</dbReference>
<proteinExistence type="predicted"/>
<dbReference type="PROSITE" id="PS50110">
    <property type="entry name" value="RESPONSE_REGULATORY"/>
    <property type="match status" value="1"/>
</dbReference>
<dbReference type="RefSeq" id="WP_152946883.1">
    <property type="nucleotide sequence ID" value="NZ_WHYR01000025.1"/>
</dbReference>
<organism evidence="6 7">
    <name type="scientific">Desulfofundulus thermobenzoicus</name>
    <dbReference type="NCBI Taxonomy" id="29376"/>
    <lineage>
        <taxon>Bacteria</taxon>
        <taxon>Bacillati</taxon>
        <taxon>Bacillota</taxon>
        <taxon>Clostridia</taxon>
        <taxon>Eubacteriales</taxon>
        <taxon>Peptococcaceae</taxon>
        <taxon>Desulfofundulus</taxon>
    </lineage>
</organism>
<dbReference type="PANTHER" id="PTHR44591:SF3">
    <property type="entry name" value="RESPONSE REGULATORY DOMAIN-CONTAINING PROTEIN"/>
    <property type="match status" value="1"/>
</dbReference>
<keyword evidence="7" id="KW-1185">Reference proteome</keyword>
<dbReference type="SMART" id="SM00448">
    <property type="entry name" value="REC"/>
    <property type="match status" value="1"/>
</dbReference>
<gene>
    <name evidence="6" type="ORF">GFC01_10085</name>
</gene>